<evidence type="ECO:0000313" key="2">
    <source>
        <dbReference type="EMBL" id="SHJ63110.1"/>
    </source>
</evidence>
<protein>
    <submittedName>
        <fullName evidence="2">Uncharacterized protein</fullName>
    </submittedName>
</protein>
<dbReference type="EMBL" id="FQZT01000011">
    <property type="protein sequence ID" value="SHJ63110.1"/>
    <property type="molecule type" value="Genomic_DNA"/>
</dbReference>
<name>A0A1M6KW51_MALRU</name>
<feature type="region of interest" description="Disordered" evidence="1">
    <location>
        <begin position="1"/>
        <end position="63"/>
    </location>
</feature>
<accession>A0A1M6KW51</accession>
<gene>
    <name evidence="2" type="ORF">SAMN02745165_02816</name>
</gene>
<sequence>MPKPTPKKVEGSKIISPEDFMGGAVATNAEKGRAVEKPEPEKVKEEQAPVAAPKPKPRKKTERVAKEPVVFVGVRIPESVAEMLEEYDQNYALRGESKNSIMAEGIKKEIASRLKKAKG</sequence>
<dbReference type="Proteomes" id="UP000184171">
    <property type="component" value="Unassembled WGS sequence"/>
</dbReference>
<evidence type="ECO:0000256" key="1">
    <source>
        <dbReference type="SAM" id="MobiDB-lite"/>
    </source>
</evidence>
<feature type="compositionally biased region" description="Basic and acidic residues" evidence="1">
    <location>
        <begin position="30"/>
        <end position="47"/>
    </location>
</feature>
<keyword evidence="3" id="KW-1185">Reference proteome</keyword>
<organism evidence="2 3">
    <name type="scientific">Malonomonas rubra DSM 5091</name>
    <dbReference type="NCBI Taxonomy" id="1122189"/>
    <lineage>
        <taxon>Bacteria</taxon>
        <taxon>Pseudomonadati</taxon>
        <taxon>Thermodesulfobacteriota</taxon>
        <taxon>Desulfuromonadia</taxon>
        <taxon>Desulfuromonadales</taxon>
        <taxon>Geopsychrobacteraceae</taxon>
        <taxon>Malonomonas</taxon>
    </lineage>
</organism>
<reference evidence="2 3" key="1">
    <citation type="submission" date="2016-11" db="EMBL/GenBank/DDBJ databases">
        <authorList>
            <person name="Jaros S."/>
            <person name="Januszkiewicz K."/>
            <person name="Wedrychowicz H."/>
        </authorList>
    </citation>
    <scope>NUCLEOTIDE SEQUENCE [LARGE SCALE GENOMIC DNA]</scope>
    <source>
        <strain evidence="2 3">DSM 5091</strain>
    </source>
</reference>
<evidence type="ECO:0000313" key="3">
    <source>
        <dbReference type="Proteomes" id="UP000184171"/>
    </source>
</evidence>
<dbReference type="RefSeq" id="WP_072909377.1">
    <property type="nucleotide sequence ID" value="NZ_FQZT01000011.1"/>
</dbReference>
<dbReference type="AlphaFoldDB" id="A0A1M6KW51"/>
<proteinExistence type="predicted"/>